<evidence type="ECO:0000256" key="1">
    <source>
        <dbReference type="SAM" id="MobiDB-lite"/>
    </source>
</evidence>
<gene>
    <name evidence="2" type="ORF">Sradi_2683100</name>
</gene>
<dbReference type="AlphaFoldDB" id="A0AAW2S6P4"/>
<comment type="caution">
    <text evidence="2">The sequence shown here is derived from an EMBL/GenBank/DDBJ whole genome shotgun (WGS) entry which is preliminary data.</text>
</comment>
<reference evidence="2" key="2">
    <citation type="journal article" date="2024" name="Plant">
        <title>Genomic evolution and insights into agronomic trait innovations of Sesamum species.</title>
        <authorList>
            <person name="Miao H."/>
            <person name="Wang L."/>
            <person name="Qu L."/>
            <person name="Liu H."/>
            <person name="Sun Y."/>
            <person name="Le M."/>
            <person name="Wang Q."/>
            <person name="Wei S."/>
            <person name="Zheng Y."/>
            <person name="Lin W."/>
            <person name="Duan Y."/>
            <person name="Cao H."/>
            <person name="Xiong S."/>
            <person name="Wang X."/>
            <person name="Wei L."/>
            <person name="Li C."/>
            <person name="Ma Q."/>
            <person name="Ju M."/>
            <person name="Zhao R."/>
            <person name="Li G."/>
            <person name="Mu C."/>
            <person name="Tian Q."/>
            <person name="Mei H."/>
            <person name="Zhang T."/>
            <person name="Gao T."/>
            <person name="Zhang H."/>
        </authorList>
    </citation>
    <scope>NUCLEOTIDE SEQUENCE</scope>
    <source>
        <strain evidence="2">G02</strain>
    </source>
</reference>
<reference evidence="2" key="1">
    <citation type="submission" date="2020-06" db="EMBL/GenBank/DDBJ databases">
        <authorList>
            <person name="Li T."/>
            <person name="Hu X."/>
            <person name="Zhang T."/>
            <person name="Song X."/>
            <person name="Zhang H."/>
            <person name="Dai N."/>
            <person name="Sheng W."/>
            <person name="Hou X."/>
            <person name="Wei L."/>
        </authorList>
    </citation>
    <scope>NUCLEOTIDE SEQUENCE</scope>
    <source>
        <strain evidence="2">G02</strain>
        <tissue evidence="2">Leaf</tissue>
    </source>
</reference>
<dbReference type="EMBL" id="JACGWJ010000011">
    <property type="protein sequence ID" value="KAL0388013.1"/>
    <property type="molecule type" value="Genomic_DNA"/>
</dbReference>
<feature type="compositionally biased region" description="Basic and acidic residues" evidence="1">
    <location>
        <begin position="112"/>
        <end position="128"/>
    </location>
</feature>
<protein>
    <submittedName>
        <fullName evidence="2">Uncharacterized protein</fullName>
    </submittedName>
</protein>
<name>A0AAW2S6P4_SESRA</name>
<organism evidence="2">
    <name type="scientific">Sesamum radiatum</name>
    <name type="common">Black benniseed</name>
    <dbReference type="NCBI Taxonomy" id="300843"/>
    <lineage>
        <taxon>Eukaryota</taxon>
        <taxon>Viridiplantae</taxon>
        <taxon>Streptophyta</taxon>
        <taxon>Embryophyta</taxon>
        <taxon>Tracheophyta</taxon>
        <taxon>Spermatophyta</taxon>
        <taxon>Magnoliopsida</taxon>
        <taxon>eudicotyledons</taxon>
        <taxon>Gunneridae</taxon>
        <taxon>Pentapetalae</taxon>
        <taxon>asterids</taxon>
        <taxon>lamiids</taxon>
        <taxon>Lamiales</taxon>
        <taxon>Pedaliaceae</taxon>
        <taxon>Sesamum</taxon>
    </lineage>
</organism>
<proteinExistence type="predicted"/>
<accession>A0AAW2S6P4</accession>
<sequence length="128" mass="14805">MILYLSEVIQGVRGNGGNNICRKSFLSNEYRQNRIANKMDDEWLNDLMACYIELEIFADINDEVILQHFQNMKTRRFQLAPRSQTVVAKVQRGWRNAWVLHLGVASSPPLDSGRRRSPKEVRDDGIIT</sequence>
<feature type="region of interest" description="Disordered" evidence="1">
    <location>
        <begin position="108"/>
        <end position="128"/>
    </location>
</feature>
<evidence type="ECO:0000313" key="2">
    <source>
        <dbReference type="EMBL" id="KAL0388013.1"/>
    </source>
</evidence>